<sequence>MMFRQTWIYPGDRKYQLIYWRASKSDPLQLYELTTNTYGLKSSPFVAIRCFHQLATDERNRYPRAAKLLVKKSYVDDLNGGGDSLQEAKELRNELVALMSSAGYELRKWSSNDPQLLRDLPSEHLETPRTFDEDTDGTGFVKILDKENIIRVGGRIDAANLPYNARHQILLPSKGKFTELLIFIACWECKSAGADASASSRRAAPG</sequence>
<dbReference type="InterPro" id="IPR043502">
    <property type="entry name" value="DNA/RNA_pol_sf"/>
</dbReference>
<dbReference type="PANTHER" id="PTHR47331">
    <property type="entry name" value="PHD-TYPE DOMAIN-CONTAINING PROTEIN"/>
    <property type="match status" value="1"/>
</dbReference>
<accession>A0A0L7L7I9</accession>
<dbReference type="Proteomes" id="UP000037510">
    <property type="component" value="Unassembled WGS sequence"/>
</dbReference>
<proteinExistence type="predicted"/>
<dbReference type="EMBL" id="JTDY01002514">
    <property type="protein sequence ID" value="KOB71256.1"/>
    <property type="molecule type" value="Genomic_DNA"/>
</dbReference>
<keyword evidence="2" id="KW-1185">Reference proteome</keyword>
<comment type="caution">
    <text evidence="1">The sequence shown here is derived from an EMBL/GenBank/DDBJ whole genome shotgun (WGS) entry which is preliminary data.</text>
</comment>
<dbReference type="STRING" id="104452.A0A0L7L7I9"/>
<dbReference type="SUPFAM" id="SSF56672">
    <property type="entry name" value="DNA/RNA polymerases"/>
    <property type="match status" value="1"/>
</dbReference>
<reference evidence="1 2" key="1">
    <citation type="journal article" date="2015" name="Genome Biol. Evol.">
        <title>The genome of winter moth (Operophtera brumata) provides a genomic perspective on sexual dimorphism and phenology.</title>
        <authorList>
            <person name="Derks M.F."/>
            <person name="Smit S."/>
            <person name="Salis L."/>
            <person name="Schijlen E."/>
            <person name="Bossers A."/>
            <person name="Mateman C."/>
            <person name="Pijl A.S."/>
            <person name="de Ridder D."/>
            <person name="Groenen M.A."/>
            <person name="Visser M.E."/>
            <person name="Megens H.J."/>
        </authorList>
    </citation>
    <scope>NUCLEOTIDE SEQUENCE [LARGE SCALE GENOMIC DNA]</scope>
    <source>
        <strain evidence="1">WM2013NL</strain>
        <tissue evidence="1">Head and thorax</tissue>
    </source>
</reference>
<evidence type="ECO:0000313" key="2">
    <source>
        <dbReference type="Proteomes" id="UP000037510"/>
    </source>
</evidence>
<dbReference type="GO" id="GO:0071897">
    <property type="term" value="P:DNA biosynthetic process"/>
    <property type="evidence" value="ECO:0007669"/>
    <property type="project" value="UniProtKB-ARBA"/>
</dbReference>
<evidence type="ECO:0000313" key="1">
    <source>
        <dbReference type="EMBL" id="KOB71256.1"/>
    </source>
</evidence>
<gene>
    <name evidence="1" type="ORF">OBRU01_13815</name>
</gene>
<protein>
    <submittedName>
        <fullName evidence="1">Uncharacterized protein</fullName>
    </submittedName>
</protein>
<dbReference type="AlphaFoldDB" id="A0A0L7L7I9"/>
<organism evidence="1 2">
    <name type="scientific">Operophtera brumata</name>
    <name type="common">Winter moth</name>
    <name type="synonym">Phalaena brumata</name>
    <dbReference type="NCBI Taxonomy" id="104452"/>
    <lineage>
        <taxon>Eukaryota</taxon>
        <taxon>Metazoa</taxon>
        <taxon>Ecdysozoa</taxon>
        <taxon>Arthropoda</taxon>
        <taxon>Hexapoda</taxon>
        <taxon>Insecta</taxon>
        <taxon>Pterygota</taxon>
        <taxon>Neoptera</taxon>
        <taxon>Endopterygota</taxon>
        <taxon>Lepidoptera</taxon>
        <taxon>Glossata</taxon>
        <taxon>Ditrysia</taxon>
        <taxon>Geometroidea</taxon>
        <taxon>Geometridae</taxon>
        <taxon>Larentiinae</taxon>
        <taxon>Operophtera</taxon>
    </lineage>
</organism>
<name>A0A0L7L7I9_OPEBR</name>